<accession>A0A1H4E4N4</accession>
<dbReference type="InterPro" id="IPR025540">
    <property type="entry name" value="FlK"/>
</dbReference>
<keyword evidence="3" id="KW-1185">Reference proteome</keyword>
<gene>
    <name evidence="2" type="ORF">SAMN05660909_03502</name>
</gene>
<sequence>MRQVFQPGDQKKFTRIVKKEDCAAFDAGEVHPVYATFALARDAEWCCRLFVLEMKEDDEEGIGAALTIEHLAPALAGSQVEFVATIKLIVNHTITCSFVAASGGRTIATGTQVQKILKREKLASLFSQSL</sequence>
<proteinExistence type="predicted"/>
<dbReference type="SUPFAM" id="SSF54637">
    <property type="entry name" value="Thioesterase/thiol ester dehydrase-isomerase"/>
    <property type="match status" value="1"/>
</dbReference>
<organism evidence="2 3">
    <name type="scientific">Chitinophaga terrae</name>
    <name type="common">ex Kim and Jung 2007</name>
    <dbReference type="NCBI Taxonomy" id="408074"/>
    <lineage>
        <taxon>Bacteria</taxon>
        <taxon>Pseudomonadati</taxon>
        <taxon>Bacteroidota</taxon>
        <taxon>Chitinophagia</taxon>
        <taxon>Chitinophagales</taxon>
        <taxon>Chitinophagaceae</taxon>
        <taxon>Chitinophaga</taxon>
    </lineage>
</organism>
<dbReference type="RefSeq" id="WP_089763220.1">
    <property type="nucleotide sequence ID" value="NZ_BKAT01000029.1"/>
</dbReference>
<dbReference type="STRING" id="408074.SAMN05660909_03502"/>
<reference evidence="3" key="1">
    <citation type="submission" date="2016-10" db="EMBL/GenBank/DDBJ databases">
        <authorList>
            <person name="Varghese N."/>
            <person name="Submissions S."/>
        </authorList>
    </citation>
    <scope>NUCLEOTIDE SEQUENCE [LARGE SCALE GENOMIC DNA]</scope>
    <source>
        <strain evidence="3">DSM 23920</strain>
    </source>
</reference>
<protein>
    <submittedName>
        <fullName evidence="2">Predicted thioesterase</fullName>
    </submittedName>
</protein>
<name>A0A1H4E4N4_9BACT</name>
<dbReference type="Pfam" id="PF22636">
    <property type="entry name" value="FlK"/>
    <property type="match status" value="1"/>
</dbReference>
<dbReference type="PANTHER" id="PTHR36934">
    <property type="entry name" value="BLR0278 PROTEIN"/>
    <property type="match status" value="1"/>
</dbReference>
<dbReference type="Gene3D" id="3.10.129.10">
    <property type="entry name" value="Hotdog Thioesterase"/>
    <property type="match status" value="1"/>
</dbReference>
<dbReference type="AlphaFoldDB" id="A0A1H4E4N4"/>
<feature type="domain" description="Fluoroacetyl-CoA-specific thioesterase-like" evidence="1">
    <location>
        <begin position="17"/>
        <end position="120"/>
    </location>
</feature>
<dbReference type="InterPro" id="IPR029069">
    <property type="entry name" value="HotDog_dom_sf"/>
</dbReference>
<dbReference type="OrthoDB" id="6902891at2"/>
<evidence type="ECO:0000313" key="3">
    <source>
        <dbReference type="Proteomes" id="UP000199656"/>
    </source>
</evidence>
<dbReference type="EMBL" id="FNRL01000016">
    <property type="protein sequence ID" value="SEA79876.1"/>
    <property type="molecule type" value="Genomic_DNA"/>
</dbReference>
<dbReference type="InterPro" id="IPR054485">
    <property type="entry name" value="FlK-like_dom"/>
</dbReference>
<evidence type="ECO:0000313" key="2">
    <source>
        <dbReference type="EMBL" id="SEA79876.1"/>
    </source>
</evidence>
<evidence type="ECO:0000259" key="1">
    <source>
        <dbReference type="Pfam" id="PF22636"/>
    </source>
</evidence>
<dbReference type="PANTHER" id="PTHR36934:SF1">
    <property type="entry name" value="THIOESTERASE DOMAIN-CONTAINING PROTEIN"/>
    <property type="match status" value="1"/>
</dbReference>
<dbReference type="Proteomes" id="UP000199656">
    <property type="component" value="Unassembled WGS sequence"/>
</dbReference>